<name>A0ABP8KAC0_9ACTN</name>
<dbReference type="InterPro" id="IPR053140">
    <property type="entry name" value="GDSL_Rv0518-like"/>
</dbReference>
<dbReference type="InterPro" id="IPR013830">
    <property type="entry name" value="SGNH_hydro"/>
</dbReference>
<proteinExistence type="predicted"/>
<evidence type="ECO:0000313" key="2">
    <source>
        <dbReference type="EMBL" id="GAA4402770.1"/>
    </source>
</evidence>
<gene>
    <name evidence="2" type="ORF">GCM10023147_43690</name>
</gene>
<comment type="caution">
    <text evidence="2">The sequence shown here is derived from an EMBL/GenBank/DDBJ whole genome shotgun (WGS) entry which is preliminary data.</text>
</comment>
<keyword evidence="3" id="KW-1185">Reference proteome</keyword>
<dbReference type="PANTHER" id="PTHR43784:SF2">
    <property type="entry name" value="GDSL-LIKE LIPASE_ACYLHYDROLASE, PUTATIVE (AFU_ORTHOLOGUE AFUA_2G00820)-RELATED"/>
    <property type="match status" value="1"/>
</dbReference>
<protein>
    <submittedName>
        <fullName evidence="2">SGNH/GDSL hydrolase family protein</fullName>
    </submittedName>
</protein>
<dbReference type="InterPro" id="IPR036514">
    <property type="entry name" value="SGNH_hydro_sf"/>
</dbReference>
<reference evidence="3" key="1">
    <citation type="journal article" date="2019" name="Int. J. Syst. Evol. Microbiol.">
        <title>The Global Catalogue of Microorganisms (GCM) 10K type strain sequencing project: providing services to taxonomists for standard genome sequencing and annotation.</title>
        <authorList>
            <consortium name="The Broad Institute Genomics Platform"/>
            <consortium name="The Broad Institute Genome Sequencing Center for Infectious Disease"/>
            <person name="Wu L."/>
            <person name="Ma J."/>
        </authorList>
    </citation>
    <scope>NUCLEOTIDE SEQUENCE [LARGE SCALE GENOMIC DNA]</scope>
    <source>
        <strain evidence="3">JCM 17688</strain>
    </source>
</reference>
<dbReference type="SUPFAM" id="SSF52266">
    <property type="entry name" value="SGNH hydrolase"/>
    <property type="match status" value="1"/>
</dbReference>
<organism evidence="2 3">
    <name type="scientific">Tsukamurella soli</name>
    <dbReference type="NCBI Taxonomy" id="644556"/>
    <lineage>
        <taxon>Bacteria</taxon>
        <taxon>Bacillati</taxon>
        <taxon>Actinomycetota</taxon>
        <taxon>Actinomycetes</taxon>
        <taxon>Mycobacteriales</taxon>
        <taxon>Tsukamurellaceae</taxon>
        <taxon>Tsukamurella</taxon>
    </lineage>
</organism>
<evidence type="ECO:0000259" key="1">
    <source>
        <dbReference type="Pfam" id="PF13472"/>
    </source>
</evidence>
<dbReference type="Proteomes" id="UP001500635">
    <property type="component" value="Unassembled WGS sequence"/>
</dbReference>
<sequence length="261" mass="29280">MSERVFHRFVAMGDSFTEGVGDPDPTGTHEYRGWADRVAEVLATRADDFGFANLGVRGKLLRQVIDEQLADTLAMRPDLVTVYAGANDLIRPQVDIDALVEEYDAMIAELAASGATVVLWTGADTHGGGIFGALRGRFAIYNELVREVAERRGCLLVDYWRMRDYRDARLWEFDRMHMSTAGHVRMAIEVLDVIGVRHAVTPVDLGPAPVLTPAEERAVKRRWRRDFAFPWVMRRVRGISTGDGRPPKYPDLTVPVMAPRD</sequence>
<dbReference type="GO" id="GO:0016787">
    <property type="term" value="F:hydrolase activity"/>
    <property type="evidence" value="ECO:0007669"/>
    <property type="project" value="UniProtKB-KW"/>
</dbReference>
<evidence type="ECO:0000313" key="3">
    <source>
        <dbReference type="Proteomes" id="UP001500635"/>
    </source>
</evidence>
<dbReference type="CDD" id="cd01832">
    <property type="entry name" value="SGNH_hydrolase_like_1"/>
    <property type="match status" value="1"/>
</dbReference>
<accession>A0ABP8KAC0</accession>
<dbReference type="PANTHER" id="PTHR43784">
    <property type="entry name" value="GDSL-LIKE LIPASE/ACYLHYDROLASE, PUTATIVE (AFU_ORTHOLOGUE AFUA_2G00820)-RELATED"/>
    <property type="match status" value="1"/>
</dbReference>
<dbReference type="Gene3D" id="3.40.50.1110">
    <property type="entry name" value="SGNH hydrolase"/>
    <property type="match status" value="1"/>
</dbReference>
<dbReference type="Pfam" id="PF13472">
    <property type="entry name" value="Lipase_GDSL_2"/>
    <property type="match status" value="1"/>
</dbReference>
<dbReference type="EMBL" id="BAABFR010000101">
    <property type="protein sequence ID" value="GAA4402770.1"/>
    <property type="molecule type" value="Genomic_DNA"/>
</dbReference>
<feature type="domain" description="SGNH hydrolase-type esterase" evidence="1">
    <location>
        <begin position="11"/>
        <end position="183"/>
    </location>
</feature>
<dbReference type="RefSeq" id="WP_345000101.1">
    <property type="nucleotide sequence ID" value="NZ_BAABFR010000101.1"/>
</dbReference>
<keyword evidence="2" id="KW-0378">Hydrolase</keyword>